<evidence type="ECO:0000256" key="3">
    <source>
        <dbReference type="ARBA" id="ARBA00023180"/>
    </source>
</evidence>
<keyword evidence="4" id="KW-0393">Immunoglobulin domain</keyword>
<evidence type="ECO:0000256" key="7">
    <source>
        <dbReference type="SAM" id="SignalP"/>
    </source>
</evidence>
<keyword evidence="1 7" id="KW-0732">Signal</keyword>
<comment type="caution">
    <text evidence="9">The sequence shown here is derived from an EMBL/GenBank/DDBJ whole genome shotgun (WGS) entry which is preliminary data.</text>
</comment>
<evidence type="ECO:0000256" key="6">
    <source>
        <dbReference type="SAM" id="Phobius"/>
    </source>
</evidence>
<dbReference type="InterPro" id="IPR013783">
    <property type="entry name" value="Ig-like_fold"/>
</dbReference>
<feature type="domain" description="Ig-like" evidence="8">
    <location>
        <begin position="131"/>
        <end position="223"/>
    </location>
</feature>
<evidence type="ECO:0000256" key="5">
    <source>
        <dbReference type="SAM" id="MobiDB-lite"/>
    </source>
</evidence>
<feature type="compositionally biased region" description="Polar residues" evidence="5">
    <location>
        <begin position="395"/>
        <end position="404"/>
    </location>
</feature>
<dbReference type="AlphaFoldDB" id="A0ABD3XEL8"/>
<reference evidence="9 10" key="1">
    <citation type="submission" date="2024-11" db="EMBL/GenBank/DDBJ databases">
        <title>Chromosome-level genome assembly of the freshwater bivalve Anodonta woodiana.</title>
        <authorList>
            <person name="Chen X."/>
        </authorList>
    </citation>
    <scope>NUCLEOTIDE SEQUENCE [LARGE SCALE GENOMIC DNA]</scope>
    <source>
        <strain evidence="9">MN2024</strain>
        <tissue evidence="9">Gills</tissue>
    </source>
</reference>
<sequence length="510" mass="57278">MAGLRTPALAVLLCLHWYHVLTGTLFAVPGDDVLFNISIPGVRPTDGFIALQRKDQTYKIMVFLDRITPPDISGSYRGRINFTGNLGQLEMNFWLYNVSIEDAGEFRVVPVGIKKVFGSQILAVAGRPDNPTIIETTIPQVNKDHVLECRTRSNSRPETNGFNTSFIWKRNDTILENNSIRTIQGDKLIIRRLQREDRFDKYICIAYDSDRLPSNESTHYQIDPKYGPSKELTLDPSNITYAVEEGFEMESITCSADCHPHCIFSWDRGVRHGAKLYLGVIDKTKYGIYRCTAMNPVTNASCTTAIEVIFTTENNCSCLLQPCADKACSLSSTQEHKPISNDYLSTRKESPNANGFPEPVVYAAGAVFACLCLGVVFAFYKFYRIRLVKSCGTVSRPQESNMNLSPREGQESDEVLEDGDRYSTIDEVFPKEIVHSAETTPTSESFRKKRPSVRYTRQTSVSSRRTSSTVDSVIEEEIETLSSNCTQDNVLSEETSGLIYIQPHFVSSED</sequence>
<organism evidence="9 10">
    <name type="scientific">Sinanodonta woodiana</name>
    <name type="common">Chinese pond mussel</name>
    <name type="synonym">Anodonta woodiana</name>
    <dbReference type="NCBI Taxonomy" id="1069815"/>
    <lineage>
        <taxon>Eukaryota</taxon>
        <taxon>Metazoa</taxon>
        <taxon>Spiralia</taxon>
        <taxon>Lophotrochozoa</taxon>
        <taxon>Mollusca</taxon>
        <taxon>Bivalvia</taxon>
        <taxon>Autobranchia</taxon>
        <taxon>Heteroconchia</taxon>
        <taxon>Palaeoheterodonta</taxon>
        <taxon>Unionida</taxon>
        <taxon>Unionoidea</taxon>
        <taxon>Unionidae</taxon>
        <taxon>Unioninae</taxon>
        <taxon>Sinanodonta</taxon>
    </lineage>
</organism>
<accession>A0ABD3XEL8</accession>
<gene>
    <name evidence="9" type="ORF">ACJMK2_024703</name>
</gene>
<keyword evidence="6" id="KW-0812">Transmembrane</keyword>
<dbReference type="InterPro" id="IPR036179">
    <property type="entry name" value="Ig-like_dom_sf"/>
</dbReference>
<keyword evidence="6" id="KW-1133">Transmembrane helix</keyword>
<keyword evidence="2" id="KW-1015">Disulfide bond</keyword>
<dbReference type="Gene3D" id="2.60.40.10">
    <property type="entry name" value="Immunoglobulins"/>
    <property type="match status" value="2"/>
</dbReference>
<protein>
    <recommendedName>
        <fullName evidence="8">Ig-like domain-containing protein</fullName>
    </recommendedName>
</protein>
<feature type="domain" description="Ig-like" evidence="8">
    <location>
        <begin position="236"/>
        <end position="307"/>
    </location>
</feature>
<feature type="transmembrane region" description="Helical" evidence="6">
    <location>
        <begin position="360"/>
        <end position="380"/>
    </location>
</feature>
<dbReference type="SUPFAM" id="SSF48726">
    <property type="entry name" value="Immunoglobulin"/>
    <property type="match status" value="1"/>
</dbReference>
<evidence type="ECO:0000313" key="10">
    <source>
        <dbReference type="Proteomes" id="UP001634394"/>
    </source>
</evidence>
<proteinExistence type="predicted"/>
<feature type="signal peptide" evidence="7">
    <location>
        <begin position="1"/>
        <end position="22"/>
    </location>
</feature>
<dbReference type="PROSITE" id="PS50835">
    <property type="entry name" value="IG_LIKE"/>
    <property type="match status" value="2"/>
</dbReference>
<keyword evidence="10" id="KW-1185">Reference proteome</keyword>
<keyword evidence="3" id="KW-0325">Glycoprotein</keyword>
<dbReference type="InterPro" id="IPR007110">
    <property type="entry name" value="Ig-like_dom"/>
</dbReference>
<feature type="region of interest" description="Disordered" evidence="5">
    <location>
        <begin position="395"/>
        <end position="416"/>
    </location>
</feature>
<dbReference type="PANTHER" id="PTHR44337">
    <property type="entry name" value="CARCINOEMBRYONIC ANTIGEN-RELATED CELL ADHESION MOLECULE 8"/>
    <property type="match status" value="1"/>
</dbReference>
<evidence type="ECO:0000259" key="8">
    <source>
        <dbReference type="PROSITE" id="PS50835"/>
    </source>
</evidence>
<dbReference type="InterPro" id="IPR052598">
    <property type="entry name" value="IgSF_CEA-related"/>
</dbReference>
<evidence type="ECO:0000256" key="4">
    <source>
        <dbReference type="ARBA" id="ARBA00023319"/>
    </source>
</evidence>
<dbReference type="PANTHER" id="PTHR44337:SF20">
    <property type="entry name" value="CARCINOEMBRYONIC ANTIGEN-RELATED CELL ADHESION MOLECULE 5-RELATED"/>
    <property type="match status" value="1"/>
</dbReference>
<keyword evidence="6" id="KW-0472">Membrane</keyword>
<evidence type="ECO:0000256" key="1">
    <source>
        <dbReference type="ARBA" id="ARBA00022729"/>
    </source>
</evidence>
<evidence type="ECO:0000256" key="2">
    <source>
        <dbReference type="ARBA" id="ARBA00023157"/>
    </source>
</evidence>
<feature type="chain" id="PRO_5044864919" description="Ig-like domain-containing protein" evidence="7">
    <location>
        <begin position="23"/>
        <end position="510"/>
    </location>
</feature>
<name>A0ABD3XEL8_SINWO</name>
<dbReference type="Proteomes" id="UP001634394">
    <property type="component" value="Unassembled WGS sequence"/>
</dbReference>
<evidence type="ECO:0000313" key="9">
    <source>
        <dbReference type="EMBL" id="KAL3884570.1"/>
    </source>
</evidence>
<dbReference type="EMBL" id="JBJQND010000002">
    <property type="protein sequence ID" value="KAL3884570.1"/>
    <property type="molecule type" value="Genomic_DNA"/>
</dbReference>